<evidence type="ECO:0000313" key="1">
    <source>
        <dbReference type="EMBL" id="KAH7421226.1"/>
    </source>
</evidence>
<comment type="caution">
    <text evidence="1">The sequence shown here is derived from an EMBL/GenBank/DDBJ whole genome shotgun (WGS) entry which is preliminary data.</text>
</comment>
<dbReference type="OrthoDB" id="1901568at2759"/>
<dbReference type="Proteomes" id="UP000825935">
    <property type="component" value="Chromosome 13"/>
</dbReference>
<proteinExistence type="predicted"/>
<keyword evidence="2" id="KW-1185">Reference proteome</keyword>
<protein>
    <submittedName>
        <fullName evidence="1">Uncharacterized protein</fullName>
    </submittedName>
</protein>
<sequence>MESGWSRVAFHLQAAIKAIPRPDMEVIKNPKEMARRLKALCKQLKVQLKEMMENAHVMSFHVYSLMREFASKLSDLISSFFNYISQKVKNFLSWIHCLIQSVKARFSHRSD</sequence>
<organism evidence="1 2">
    <name type="scientific">Ceratopteris richardii</name>
    <name type="common">Triangle waterfern</name>
    <dbReference type="NCBI Taxonomy" id="49495"/>
    <lineage>
        <taxon>Eukaryota</taxon>
        <taxon>Viridiplantae</taxon>
        <taxon>Streptophyta</taxon>
        <taxon>Embryophyta</taxon>
        <taxon>Tracheophyta</taxon>
        <taxon>Polypodiopsida</taxon>
        <taxon>Polypodiidae</taxon>
        <taxon>Polypodiales</taxon>
        <taxon>Pteridineae</taxon>
        <taxon>Pteridaceae</taxon>
        <taxon>Parkerioideae</taxon>
        <taxon>Ceratopteris</taxon>
    </lineage>
</organism>
<reference evidence="1" key="1">
    <citation type="submission" date="2021-08" db="EMBL/GenBank/DDBJ databases">
        <title>WGS assembly of Ceratopteris richardii.</title>
        <authorList>
            <person name="Marchant D.B."/>
            <person name="Chen G."/>
            <person name="Jenkins J."/>
            <person name="Shu S."/>
            <person name="Leebens-Mack J."/>
            <person name="Grimwood J."/>
            <person name="Schmutz J."/>
            <person name="Soltis P."/>
            <person name="Soltis D."/>
            <person name="Chen Z.-H."/>
        </authorList>
    </citation>
    <scope>NUCLEOTIDE SEQUENCE</scope>
    <source>
        <strain evidence="1">Whitten #5841</strain>
        <tissue evidence="1">Leaf</tissue>
    </source>
</reference>
<dbReference type="AlphaFoldDB" id="A0A8T2THG8"/>
<name>A0A8T2THG8_CERRI</name>
<gene>
    <name evidence="1" type="ORF">KP509_13G046900</name>
</gene>
<accession>A0A8T2THG8</accession>
<evidence type="ECO:0000313" key="2">
    <source>
        <dbReference type="Proteomes" id="UP000825935"/>
    </source>
</evidence>
<dbReference type="EMBL" id="CM035418">
    <property type="protein sequence ID" value="KAH7421226.1"/>
    <property type="molecule type" value="Genomic_DNA"/>
</dbReference>